<keyword evidence="3" id="KW-1185">Reference proteome</keyword>
<evidence type="ECO:0000259" key="1">
    <source>
        <dbReference type="PROSITE" id="PS51379"/>
    </source>
</evidence>
<dbReference type="PANTHER" id="PTHR11615">
    <property type="entry name" value="NITRATE, FORMATE, IRON DEHYDROGENASE"/>
    <property type="match status" value="1"/>
</dbReference>
<protein>
    <submittedName>
        <fullName evidence="2">Iron hydrogenase</fullName>
    </submittedName>
</protein>
<dbReference type="OrthoDB" id="9782387at2"/>
<dbReference type="Gene3D" id="3.40.50.1780">
    <property type="match status" value="1"/>
</dbReference>
<name>A0A2K2FAG9_9CLOT</name>
<dbReference type="AlphaFoldDB" id="A0A2K2FAG9"/>
<dbReference type="Gene3D" id="3.40.950.10">
    <property type="entry name" value="Fe-only Hydrogenase (Larger Subunit), Chain L, domain 3"/>
    <property type="match status" value="1"/>
</dbReference>
<comment type="caution">
    <text evidence="2">The sequence shown here is derived from an EMBL/GenBank/DDBJ whole genome shotgun (WGS) entry which is preliminary data.</text>
</comment>
<dbReference type="Proteomes" id="UP000236151">
    <property type="component" value="Unassembled WGS sequence"/>
</dbReference>
<dbReference type="SUPFAM" id="SSF53920">
    <property type="entry name" value="Fe-only hydrogenase"/>
    <property type="match status" value="1"/>
</dbReference>
<organism evidence="2 3">
    <name type="scientific">Clostridium thermosuccinogenes</name>
    <dbReference type="NCBI Taxonomy" id="84032"/>
    <lineage>
        <taxon>Bacteria</taxon>
        <taxon>Bacillati</taxon>
        <taxon>Bacillota</taxon>
        <taxon>Clostridia</taxon>
        <taxon>Eubacteriales</taxon>
        <taxon>Clostridiaceae</taxon>
        <taxon>Clostridium</taxon>
    </lineage>
</organism>
<dbReference type="EMBL" id="NIOJ01000059">
    <property type="protein sequence ID" value="PNT95789.1"/>
    <property type="molecule type" value="Genomic_DNA"/>
</dbReference>
<reference evidence="2 3" key="1">
    <citation type="submission" date="2017-06" db="EMBL/GenBank/DDBJ databases">
        <title>Investigating the central metabolism of Clostridium thermosuccinogenes.</title>
        <authorList>
            <person name="Koendjbiharie J.G."/>
            <person name="van Kranenburg R."/>
        </authorList>
    </citation>
    <scope>NUCLEOTIDE SEQUENCE [LARGE SCALE GENOMIC DNA]</scope>
    <source>
        <strain evidence="2 3">DSM 5806</strain>
    </source>
</reference>
<feature type="domain" description="4Fe-4S ferredoxin-type" evidence="1">
    <location>
        <begin position="123"/>
        <end position="152"/>
    </location>
</feature>
<dbReference type="Pfam" id="PF00037">
    <property type="entry name" value="Fer4"/>
    <property type="match status" value="1"/>
</dbReference>
<dbReference type="KEGG" id="cthd:CDO33_15375"/>
<dbReference type="InterPro" id="IPR009016">
    <property type="entry name" value="Fe_hydrogenase"/>
</dbReference>
<dbReference type="InterPro" id="IPR017896">
    <property type="entry name" value="4Fe4S_Fe-S-bd"/>
</dbReference>
<dbReference type="InterPro" id="IPR050340">
    <property type="entry name" value="Cytosolic_Fe-S_CAF"/>
</dbReference>
<dbReference type="Gene3D" id="3.30.70.20">
    <property type="match status" value="1"/>
</dbReference>
<gene>
    <name evidence="2" type="ORF">CDQ84_16475</name>
</gene>
<dbReference type="PROSITE" id="PS51379">
    <property type="entry name" value="4FE4S_FER_2"/>
    <property type="match status" value="1"/>
</dbReference>
<evidence type="ECO:0000313" key="3">
    <source>
        <dbReference type="Proteomes" id="UP000236151"/>
    </source>
</evidence>
<sequence>MDNRFSDFQEKRMKIFGELVRRYWNGKLKSNYDLNELAQDIKERYGFTDDDMPFIKDHIRIAMGLDPKGDSEFKDELDIIKKSKEIGVPVIARIQGSCEHCGHDSCRCEDVCKYEAHIYRKSEGPVIVENKCLSCGECVTACDFGAIADKIEFLPLIDLLKDSNTPVFASVAPAVVGQFGDDVSMGQLRTALKLIGFTDMVETALFADILTIREALEFNHQVKNEGDVFLTSCCCPVWFNLTKKQYPEVFKRMSPSVSPMIASGRILKKLYKDAKVVFISPCIAKKAEVKEPELKGAIDFVINFRELSEIFSALDIHLKDLPGDEKDHASMGGRIYARTGGVSFSVKTVVNRLEPERVIKLKSKRVDGVSACNKILSDLSNGVDINANFVEGMGCSGGCVGGPRTNIDVSKATRMVNEFGEDSLILTPFDNLNVMKILKQLGINTIEEIIEDNEVNRLLTRKTEL</sequence>
<evidence type="ECO:0000313" key="2">
    <source>
        <dbReference type="EMBL" id="PNT95789.1"/>
    </source>
</evidence>
<proteinExistence type="predicted"/>
<accession>A0A2K2FAG9</accession>
<dbReference type="SUPFAM" id="SSF54862">
    <property type="entry name" value="4Fe-4S ferredoxins"/>
    <property type="match status" value="1"/>
</dbReference>
<dbReference type="Pfam" id="PF02906">
    <property type="entry name" value="Fe_hyd_lg_C"/>
    <property type="match status" value="1"/>
</dbReference>
<dbReference type="InterPro" id="IPR004108">
    <property type="entry name" value="Fe_hydrogenase_lsu_C"/>
</dbReference>